<name>A0AAI8VAC8_9PEZI</name>
<dbReference type="AlphaFoldDB" id="A0AAI8VAC8"/>
<gene>
    <name evidence="2" type="ORF">KHLLAP_LOCUS1405</name>
</gene>
<feature type="region of interest" description="Disordered" evidence="1">
    <location>
        <begin position="199"/>
        <end position="244"/>
    </location>
</feature>
<feature type="compositionally biased region" description="Low complexity" evidence="1">
    <location>
        <begin position="231"/>
        <end position="243"/>
    </location>
</feature>
<evidence type="ECO:0000313" key="3">
    <source>
        <dbReference type="Proteomes" id="UP001295740"/>
    </source>
</evidence>
<dbReference type="EMBL" id="CAUWAG010000003">
    <property type="protein sequence ID" value="CAJ2500937.1"/>
    <property type="molecule type" value="Genomic_DNA"/>
</dbReference>
<keyword evidence="3" id="KW-1185">Reference proteome</keyword>
<organism evidence="2 3">
    <name type="scientific">Anthostomella pinea</name>
    <dbReference type="NCBI Taxonomy" id="933095"/>
    <lineage>
        <taxon>Eukaryota</taxon>
        <taxon>Fungi</taxon>
        <taxon>Dikarya</taxon>
        <taxon>Ascomycota</taxon>
        <taxon>Pezizomycotina</taxon>
        <taxon>Sordariomycetes</taxon>
        <taxon>Xylariomycetidae</taxon>
        <taxon>Xylariales</taxon>
        <taxon>Xylariaceae</taxon>
        <taxon>Anthostomella</taxon>
    </lineage>
</organism>
<evidence type="ECO:0000313" key="2">
    <source>
        <dbReference type="EMBL" id="CAJ2500937.1"/>
    </source>
</evidence>
<reference evidence="2" key="1">
    <citation type="submission" date="2023-10" db="EMBL/GenBank/DDBJ databases">
        <authorList>
            <person name="Hackl T."/>
        </authorList>
    </citation>
    <scope>NUCLEOTIDE SEQUENCE</scope>
</reference>
<sequence length="288" mass="32249">MSDTQGFKFGVELEGLVGSIPIEGALKQAGVQNHVSVLGDKTKAKYEEWWVTQDGSLDDNQENNVVGVEFVSPVFTYDDRKNWTGQIEKVYEVVKDYPFFFHTNFSCVTHVAEAIVYHDDALRALAGDKHPEWARPNTDNAILRGFSKSYVLKVVAGATTVTELVRRMCTFQHDPSDAGMYHWNFWHIVGLTKSGFAHEYGDDNRDEEPEEPEQENYAAAADDDDDEQAGTETSASSESSTSSDYPIYQKINTLELRLPPGSDTPAKAILWIDFTHLFVLAAIRRSAP</sequence>
<proteinExistence type="predicted"/>
<dbReference type="InterPro" id="IPR022025">
    <property type="entry name" value="Amidoligase_2"/>
</dbReference>
<accession>A0AAI8VAC8</accession>
<feature type="compositionally biased region" description="Acidic residues" evidence="1">
    <location>
        <begin position="204"/>
        <end position="214"/>
    </location>
</feature>
<evidence type="ECO:0000256" key="1">
    <source>
        <dbReference type="SAM" id="MobiDB-lite"/>
    </source>
</evidence>
<comment type="caution">
    <text evidence="2">The sequence shown here is derived from an EMBL/GenBank/DDBJ whole genome shotgun (WGS) entry which is preliminary data.</text>
</comment>
<dbReference type="Proteomes" id="UP001295740">
    <property type="component" value="Unassembled WGS sequence"/>
</dbReference>
<dbReference type="Pfam" id="PF12224">
    <property type="entry name" value="Amidoligase_2"/>
    <property type="match status" value="1"/>
</dbReference>
<protein>
    <submittedName>
        <fullName evidence="2">Uu.00g037900.m01.CDS01</fullName>
    </submittedName>
</protein>